<dbReference type="GO" id="GO:0004822">
    <property type="term" value="F:isoleucine-tRNA ligase activity"/>
    <property type="evidence" value="ECO:0007669"/>
    <property type="project" value="UniProtKB-UniRule"/>
</dbReference>
<dbReference type="GO" id="GO:0006428">
    <property type="term" value="P:isoleucyl-tRNA aminoacylation"/>
    <property type="evidence" value="ECO:0007669"/>
    <property type="project" value="UniProtKB-UniRule"/>
</dbReference>
<dbReference type="InterPro" id="IPR014729">
    <property type="entry name" value="Rossmann-like_a/b/a_fold"/>
</dbReference>
<dbReference type="InterPro" id="IPR033709">
    <property type="entry name" value="Anticodon_Ile_ABEc"/>
</dbReference>
<keyword evidence="5 15" id="KW-0963">Cytoplasm</keyword>
<evidence type="ECO:0000256" key="1">
    <source>
        <dbReference type="ARBA" id="ARBA00001947"/>
    </source>
</evidence>
<keyword evidence="11 15" id="KW-0648">Protein biosynthesis</keyword>
<dbReference type="InterPro" id="IPR009080">
    <property type="entry name" value="tRNAsynth_Ia_anticodon-bd"/>
</dbReference>
<accession>A0A2H0KS49</accession>
<feature type="short sequence motif" description="'HIGH' region" evidence="15">
    <location>
        <begin position="40"/>
        <end position="50"/>
    </location>
</feature>
<dbReference type="SUPFAM" id="SSF50677">
    <property type="entry name" value="ValRS/IleRS/LeuRS editing domain"/>
    <property type="match status" value="1"/>
</dbReference>
<comment type="cofactor">
    <cofactor evidence="1 15">
        <name>Zn(2+)</name>
        <dbReference type="ChEBI" id="CHEBI:29105"/>
    </cofactor>
</comment>
<dbReference type="CDD" id="cd00818">
    <property type="entry name" value="IleRS_core"/>
    <property type="match status" value="1"/>
</dbReference>
<evidence type="ECO:0000256" key="11">
    <source>
        <dbReference type="ARBA" id="ARBA00022917"/>
    </source>
</evidence>
<dbReference type="SUPFAM" id="SSF52374">
    <property type="entry name" value="Nucleotidylyl transferase"/>
    <property type="match status" value="1"/>
</dbReference>
<evidence type="ECO:0000259" key="17">
    <source>
        <dbReference type="Pfam" id="PF08264"/>
    </source>
</evidence>
<evidence type="ECO:0000256" key="6">
    <source>
        <dbReference type="ARBA" id="ARBA00022598"/>
    </source>
</evidence>
<comment type="catalytic activity">
    <reaction evidence="14 15">
        <text>tRNA(Ile) + L-isoleucine + ATP = L-isoleucyl-tRNA(Ile) + AMP + diphosphate</text>
        <dbReference type="Rhea" id="RHEA:11060"/>
        <dbReference type="Rhea" id="RHEA-COMP:9666"/>
        <dbReference type="Rhea" id="RHEA-COMP:9695"/>
        <dbReference type="ChEBI" id="CHEBI:30616"/>
        <dbReference type="ChEBI" id="CHEBI:33019"/>
        <dbReference type="ChEBI" id="CHEBI:58045"/>
        <dbReference type="ChEBI" id="CHEBI:78442"/>
        <dbReference type="ChEBI" id="CHEBI:78528"/>
        <dbReference type="ChEBI" id="CHEBI:456215"/>
        <dbReference type="EC" id="6.1.1.5"/>
    </reaction>
</comment>
<dbReference type="NCBIfam" id="TIGR00392">
    <property type="entry name" value="ileS"/>
    <property type="match status" value="1"/>
</dbReference>
<evidence type="ECO:0000256" key="7">
    <source>
        <dbReference type="ARBA" id="ARBA00022723"/>
    </source>
</evidence>
<dbReference type="CDD" id="cd07961">
    <property type="entry name" value="Anticodon_Ia_Ile_ABEc"/>
    <property type="match status" value="1"/>
</dbReference>
<dbReference type="FunFam" id="3.40.50.620:FF:000063">
    <property type="entry name" value="Isoleucine--tRNA ligase"/>
    <property type="match status" value="1"/>
</dbReference>
<feature type="short sequence motif" description="'KMSKS' region" evidence="15">
    <location>
        <begin position="578"/>
        <end position="582"/>
    </location>
</feature>
<feature type="binding site" evidence="15">
    <location>
        <position position="581"/>
    </location>
    <ligand>
        <name>ATP</name>
        <dbReference type="ChEBI" id="CHEBI:30616"/>
    </ligand>
</feature>
<dbReference type="InterPro" id="IPR023586">
    <property type="entry name" value="Ile-tRNA-ligase_type2"/>
</dbReference>
<name>A0A2H0KS49_9BACT</name>
<dbReference type="PRINTS" id="PR00984">
    <property type="entry name" value="TRNASYNTHILE"/>
</dbReference>
<evidence type="ECO:0000256" key="13">
    <source>
        <dbReference type="ARBA" id="ARBA00025217"/>
    </source>
</evidence>
<dbReference type="Pfam" id="PF00133">
    <property type="entry name" value="tRNA-synt_1"/>
    <property type="match status" value="1"/>
</dbReference>
<keyword evidence="9 15" id="KW-0862">Zinc</keyword>
<keyword evidence="6 15" id="KW-0436">Ligase</keyword>
<keyword evidence="7 15" id="KW-0479">Metal-binding</keyword>
<dbReference type="GO" id="GO:0005524">
    <property type="term" value="F:ATP binding"/>
    <property type="evidence" value="ECO:0007669"/>
    <property type="project" value="UniProtKB-UniRule"/>
</dbReference>
<evidence type="ECO:0000256" key="12">
    <source>
        <dbReference type="ARBA" id="ARBA00023146"/>
    </source>
</evidence>
<dbReference type="InterPro" id="IPR002301">
    <property type="entry name" value="Ile-tRNA-ligase"/>
</dbReference>
<sequence length="947" mass="110045">MDLPQIEQKILKFWDKKKIFAKSLAKTKKGPRFIFFEGPPTANGQPGIHHVEARAFKDIILRFKTMQGFFVERKAGWDTHGLPVEIQVEKELGLKSKKDIEKYGIEKFNKKCKESVWRYKSEWEKMTTRIAFWLDMKNAYVTYENDYIESVWHILKQIWSKDLLYKGTKVVPYCPRCGTSLSSHEVALGYEKIKEPSIYFKLPIKAESSLYFLVWTTTPWTLPANTAIAVGENITYAKIKSGQEKYILAKDRLSVFEEPYEIESEFLGGALLGREYEPLYQMKLDKPGYKVVAADFVSVGEGTGIVHIAPSFGIEDMELGQKENLPQVMSVELDGKVKKGLGIPGEGKFVKDADLDIKADLKKRKLLYKEEMYEHDYPFCWRCDTPLLYYAKNSWFIKMTAVRQELLQNNSQITWEPAYLKEGRFGEWLREVKDWNLSRERFWGTPLPVWECEKCGEIKVIGSAKELPKKLKDLHRPHIDQIEFPCDKCSGHMKRVPVVIDAWFDSGSMPYAQWHYPFEDKDKIDEEEAFPADFICEAVDQTRGWFYTLLAISTLLGKGPAYKNVISLGHVLDVKGQKMSKSKGNMVMPLDVINQFGADCVRWYLYTINQAGEPKRFDLKDVKDKFNRFFGTFYNTFIFFQTYTDKNFKPAKKFGPKNILDKWIVSSLNSLSRQMMNGLQHYDVVGPARAFEKFIDDLSNWYVRRSRRRFQKPESEKEKDEAAQTLYYILLNLSKLAAPFIPFISEEIYLNLKKPRMPESVHLCDWPAPDKKLINKNLEEKMAVTRQIVALALAERAAAGIKVRQPLATLEIKNQESKIKNDKELLKLILDEVNVKEIKFNPELKNEIKLDKKITKELKEEGMIRDLVRQIQDMRRQAGLTRKDTILLNFLVSKFPNFQKIAEKWSEFIKKETLSQELTVGGKINFDLEKDIDLELGKIKIGIKKLK</sequence>
<keyword evidence="10 15" id="KW-0067">ATP-binding</keyword>
<dbReference type="Gene3D" id="1.10.730.10">
    <property type="entry name" value="Isoleucyl-tRNA Synthetase, Domain 1"/>
    <property type="match status" value="1"/>
</dbReference>
<comment type="caution">
    <text evidence="18">The sequence shown here is derived from an EMBL/GenBank/DDBJ whole genome shotgun (WGS) entry which is preliminary data.</text>
</comment>
<evidence type="ECO:0000256" key="9">
    <source>
        <dbReference type="ARBA" id="ARBA00022833"/>
    </source>
</evidence>
<gene>
    <name evidence="15" type="primary">ileS</name>
    <name evidence="18" type="ORF">COV84_03655</name>
</gene>
<evidence type="ECO:0000256" key="4">
    <source>
        <dbReference type="ARBA" id="ARBA00011245"/>
    </source>
</evidence>
<evidence type="ECO:0000256" key="3">
    <source>
        <dbReference type="ARBA" id="ARBA00007078"/>
    </source>
</evidence>
<keyword evidence="8 15" id="KW-0547">Nucleotide-binding</keyword>
<dbReference type="InterPro" id="IPR009008">
    <property type="entry name" value="Val/Leu/Ile-tRNA-synth_edit"/>
</dbReference>
<comment type="function">
    <text evidence="13 15">Catalyzes the attachment of isoleucine to tRNA(Ile). As IleRS can inadvertently accommodate and process structurally similar amino acids such as valine, to avoid such errors it has two additional distinct tRNA(Ile)-dependent editing activities. One activity is designated as 'pretransfer' editing and involves the hydrolysis of activated Val-AMP. The other activity is designated 'posttransfer' editing and involves deacylation of mischarged Val-tRNA(Ile).</text>
</comment>
<comment type="subcellular location">
    <subcellularLocation>
        <location evidence="2 15">Cytoplasm</location>
    </subcellularLocation>
</comment>
<keyword evidence="12 15" id="KW-0030">Aminoacyl-tRNA synthetase</keyword>
<organism evidence="18 19">
    <name type="scientific">Candidatus Portnoybacteria bacterium CG11_big_fil_rev_8_21_14_0_20_40_15</name>
    <dbReference type="NCBI Taxonomy" id="1974817"/>
    <lineage>
        <taxon>Bacteria</taxon>
        <taxon>Candidatus Portnoyibacteriota</taxon>
    </lineage>
</organism>
<protein>
    <recommendedName>
        <fullName evidence="15">Isoleucine--tRNA ligase</fullName>
        <ecNumber evidence="15">6.1.1.5</ecNumber>
    </recommendedName>
    <alternativeName>
        <fullName evidence="15">Isoleucyl-tRNA synthetase</fullName>
        <shortName evidence="15">IleRS</shortName>
    </alternativeName>
</protein>
<dbReference type="HAMAP" id="MF_02003">
    <property type="entry name" value="Ile_tRNA_synth_type2"/>
    <property type="match status" value="1"/>
</dbReference>
<evidence type="ECO:0000256" key="14">
    <source>
        <dbReference type="ARBA" id="ARBA00048359"/>
    </source>
</evidence>
<dbReference type="SUPFAM" id="SSF47323">
    <property type="entry name" value="Anticodon-binding domain of a subclass of class I aminoacyl-tRNA synthetases"/>
    <property type="match status" value="1"/>
</dbReference>
<evidence type="ECO:0000256" key="5">
    <source>
        <dbReference type="ARBA" id="ARBA00022490"/>
    </source>
</evidence>
<evidence type="ECO:0000256" key="15">
    <source>
        <dbReference type="HAMAP-Rule" id="MF_02003"/>
    </source>
</evidence>
<reference evidence="18 19" key="1">
    <citation type="submission" date="2017-09" db="EMBL/GenBank/DDBJ databases">
        <title>Depth-based differentiation of microbial function through sediment-hosted aquifers and enrichment of novel symbionts in the deep terrestrial subsurface.</title>
        <authorList>
            <person name="Probst A.J."/>
            <person name="Ladd B."/>
            <person name="Jarett J.K."/>
            <person name="Geller-Mcgrath D.E."/>
            <person name="Sieber C.M."/>
            <person name="Emerson J.B."/>
            <person name="Anantharaman K."/>
            <person name="Thomas B.C."/>
            <person name="Malmstrom R."/>
            <person name="Stieglmeier M."/>
            <person name="Klingl A."/>
            <person name="Woyke T."/>
            <person name="Ryan C.M."/>
            <person name="Banfield J.F."/>
        </authorList>
    </citation>
    <scope>NUCLEOTIDE SEQUENCE [LARGE SCALE GENOMIC DNA]</scope>
    <source>
        <strain evidence="18">CG11_big_fil_rev_8_21_14_0_20_40_15</strain>
    </source>
</reference>
<dbReference type="PANTHER" id="PTHR42780:SF1">
    <property type="entry name" value="ISOLEUCINE--TRNA LIGASE, CYTOPLASMIC"/>
    <property type="match status" value="1"/>
</dbReference>
<dbReference type="GO" id="GO:0000049">
    <property type="term" value="F:tRNA binding"/>
    <property type="evidence" value="ECO:0007669"/>
    <property type="project" value="InterPro"/>
</dbReference>
<evidence type="ECO:0000256" key="2">
    <source>
        <dbReference type="ARBA" id="ARBA00004496"/>
    </source>
</evidence>
<dbReference type="GO" id="GO:0005737">
    <property type="term" value="C:cytoplasm"/>
    <property type="evidence" value="ECO:0007669"/>
    <property type="project" value="UniProtKB-SubCell"/>
</dbReference>
<dbReference type="InterPro" id="IPR002300">
    <property type="entry name" value="aa-tRNA-synth_Ia"/>
</dbReference>
<evidence type="ECO:0000256" key="10">
    <source>
        <dbReference type="ARBA" id="ARBA00022840"/>
    </source>
</evidence>
<dbReference type="Proteomes" id="UP000229317">
    <property type="component" value="Unassembled WGS sequence"/>
</dbReference>
<dbReference type="EMBL" id="PCVO01000054">
    <property type="protein sequence ID" value="PIQ74978.1"/>
    <property type="molecule type" value="Genomic_DNA"/>
</dbReference>
<dbReference type="Gene3D" id="3.40.50.620">
    <property type="entry name" value="HUPs"/>
    <property type="match status" value="2"/>
</dbReference>
<evidence type="ECO:0000256" key="8">
    <source>
        <dbReference type="ARBA" id="ARBA00022741"/>
    </source>
</evidence>
<dbReference type="InterPro" id="IPR013155">
    <property type="entry name" value="M/V/L/I-tRNA-synth_anticd-bd"/>
</dbReference>
<evidence type="ECO:0000313" key="18">
    <source>
        <dbReference type="EMBL" id="PIQ74978.1"/>
    </source>
</evidence>
<comment type="subunit">
    <text evidence="4 15">Monomer.</text>
</comment>
<dbReference type="AlphaFoldDB" id="A0A2H0KS49"/>
<dbReference type="GO" id="GO:0002161">
    <property type="term" value="F:aminoacyl-tRNA deacylase activity"/>
    <property type="evidence" value="ECO:0007669"/>
    <property type="project" value="InterPro"/>
</dbReference>
<dbReference type="EC" id="6.1.1.5" evidence="15"/>
<proteinExistence type="inferred from homology"/>
<evidence type="ECO:0000259" key="16">
    <source>
        <dbReference type="Pfam" id="PF00133"/>
    </source>
</evidence>
<comment type="similarity">
    <text evidence="3 15">Belongs to the class-I aminoacyl-tRNA synthetase family. IleS type 2 subfamily.</text>
</comment>
<dbReference type="Pfam" id="PF08264">
    <property type="entry name" value="Anticodon_1"/>
    <property type="match status" value="1"/>
</dbReference>
<evidence type="ECO:0000313" key="19">
    <source>
        <dbReference type="Proteomes" id="UP000229317"/>
    </source>
</evidence>
<dbReference type="FunFam" id="3.40.50.620:FF:000075">
    <property type="entry name" value="Isoleucine--tRNA ligase"/>
    <property type="match status" value="1"/>
</dbReference>
<comment type="domain">
    <text evidence="15">IleRS has two distinct active sites: one for aminoacylation and one for editing. The misactivated valine is translocated from the active site to the editing site, which sterically excludes the correctly activated isoleucine. The single editing site contains two valyl binding pockets, one specific for each substrate (Val-AMP or Val-tRNA(Ile)).</text>
</comment>
<dbReference type="PANTHER" id="PTHR42780">
    <property type="entry name" value="SOLEUCYL-TRNA SYNTHETASE"/>
    <property type="match status" value="1"/>
</dbReference>
<dbReference type="GO" id="GO:0008270">
    <property type="term" value="F:zinc ion binding"/>
    <property type="evidence" value="ECO:0007669"/>
    <property type="project" value="UniProtKB-UniRule"/>
</dbReference>
<feature type="domain" description="Aminoacyl-tRNA synthetase class Ia" evidence="16">
    <location>
        <begin position="9"/>
        <end position="607"/>
    </location>
</feature>
<feature type="domain" description="Methionyl/Valyl/Leucyl/Isoleucyl-tRNA synthetase anticodon-binding" evidence="17">
    <location>
        <begin position="661"/>
        <end position="808"/>
    </location>
</feature>